<gene>
    <name evidence="4" type="ORF">BU16DRAFT_620137</name>
</gene>
<dbReference type="Gene3D" id="3.40.50.720">
    <property type="entry name" value="NAD(P)-binding Rossmann-like Domain"/>
    <property type="match status" value="1"/>
</dbReference>
<keyword evidence="1" id="KW-0560">Oxidoreductase</keyword>
<feature type="domain" description="3-hydroxyacyl-CoA dehydrogenase NAD binding" evidence="3">
    <location>
        <begin position="11"/>
        <end position="95"/>
    </location>
</feature>
<dbReference type="Gene3D" id="1.10.1040.10">
    <property type="entry name" value="N-(1-d-carboxylethyl)-l-norvaline Dehydrogenase, domain 2"/>
    <property type="match status" value="1"/>
</dbReference>
<dbReference type="PANTHER" id="PTHR48075">
    <property type="entry name" value="3-HYDROXYACYL-COA DEHYDROGENASE FAMILY PROTEIN"/>
    <property type="match status" value="1"/>
</dbReference>
<reference evidence="4" key="1">
    <citation type="journal article" date="2020" name="Stud. Mycol.">
        <title>101 Dothideomycetes genomes: a test case for predicting lifestyles and emergence of pathogens.</title>
        <authorList>
            <person name="Haridas S."/>
            <person name="Albert R."/>
            <person name="Binder M."/>
            <person name="Bloem J."/>
            <person name="Labutti K."/>
            <person name="Salamov A."/>
            <person name="Andreopoulos B."/>
            <person name="Baker S."/>
            <person name="Barry K."/>
            <person name="Bills G."/>
            <person name="Bluhm B."/>
            <person name="Cannon C."/>
            <person name="Castanera R."/>
            <person name="Culley D."/>
            <person name="Daum C."/>
            <person name="Ezra D."/>
            <person name="Gonzalez J."/>
            <person name="Henrissat B."/>
            <person name="Kuo A."/>
            <person name="Liang C."/>
            <person name="Lipzen A."/>
            <person name="Lutzoni F."/>
            <person name="Magnuson J."/>
            <person name="Mondo S."/>
            <person name="Nolan M."/>
            <person name="Ohm R."/>
            <person name="Pangilinan J."/>
            <person name="Park H.-J."/>
            <person name="Ramirez L."/>
            <person name="Alfaro M."/>
            <person name="Sun H."/>
            <person name="Tritt A."/>
            <person name="Yoshinaga Y."/>
            <person name="Zwiers L.-H."/>
            <person name="Turgeon B."/>
            <person name="Goodwin S."/>
            <person name="Spatafora J."/>
            <person name="Crous P."/>
            <person name="Grigoriev I."/>
        </authorList>
    </citation>
    <scope>NUCLEOTIDE SEQUENCE</scope>
    <source>
        <strain evidence="4">CBS 269.34</strain>
    </source>
</reference>
<dbReference type="InterPro" id="IPR013328">
    <property type="entry name" value="6PGD_dom2"/>
</dbReference>
<dbReference type="InterPro" id="IPR036291">
    <property type="entry name" value="NAD(P)-bd_dom_sf"/>
</dbReference>
<organism evidence="4 5">
    <name type="scientific">Lophium mytilinum</name>
    <dbReference type="NCBI Taxonomy" id="390894"/>
    <lineage>
        <taxon>Eukaryota</taxon>
        <taxon>Fungi</taxon>
        <taxon>Dikarya</taxon>
        <taxon>Ascomycota</taxon>
        <taxon>Pezizomycotina</taxon>
        <taxon>Dothideomycetes</taxon>
        <taxon>Pleosporomycetidae</taxon>
        <taxon>Mytilinidiales</taxon>
        <taxon>Mytilinidiaceae</taxon>
        <taxon>Lophium</taxon>
    </lineage>
</organism>
<evidence type="ECO:0000259" key="2">
    <source>
        <dbReference type="Pfam" id="PF00725"/>
    </source>
</evidence>
<evidence type="ECO:0000313" key="5">
    <source>
        <dbReference type="Proteomes" id="UP000799750"/>
    </source>
</evidence>
<dbReference type="Pfam" id="PF02737">
    <property type="entry name" value="3HCDH_N"/>
    <property type="match status" value="1"/>
</dbReference>
<dbReference type="OrthoDB" id="5958943at2759"/>
<dbReference type="GO" id="GO:0016616">
    <property type="term" value="F:oxidoreductase activity, acting on the CH-OH group of donors, NAD or NADP as acceptor"/>
    <property type="evidence" value="ECO:0007669"/>
    <property type="project" value="InterPro"/>
</dbReference>
<protein>
    <recommendedName>
        <fullName evidence="6">NAD(P)-binding protein</fullName>
    </recommendedName>
</protein>
<proteinExistence type="predicted"/>
<dbReference type="InterPro" id="IPR008927">
    <property type="entry name" value="6-PGluconate_DH-like_C_sf"/>
</dbReference>
<keyword evidence="5" id="KW-1185">Reference proteome</keyword>
<accession>A0A6A6QL95</accession>
<evidence type="ECO:0000256" key="1">
    <source>
        <dbReference type="ARBA" id="ARBA00023002"/>
    </source>
</evidence>
<sequence>MTSIASTSRPVTVISGRVPEILEAKLDLMVQLDQLARPDCVLATNSSSFRSSEMLESVELKNRVLNTHYMPPSNACVELMSSTYTDQAIFDLLMRECASRESLHVLSEGVAEPADIDMLFKDWFGARDGPCDMMDKVGLDTVRNIEMNYIKQGEGLTTKPLDWLKENYIDKGTLRAKTGGKGLYRP</sequence>
<evidence type="ECO:0000313" key="4">
    <source>
        <dbReference type="EMBL" id="KAF2492816.1"/>
    </source>
</evidence>
<dbReference type="InterPro" id="IPR006108">
    <property type="entry name" value="3HC_DH_C"/>
</dbReference>
<dbReference type="PANTHER" id="PTHR48075:SF3">
    <property type="entry name" value="3-HYDROXYACYL-COA DEHYDROGENASE"/>
    <property type="match status" value="1"/>
</dbReference>
<evidence type="ECO:0008006" key="6">
    <source>
        <dbReference type="Google" id="ProtNLM"/>
    </source>
</evidence>
<dbReference type="EMBL" id="MU004193">
    <property type="protein sequence ID" value="KAF2492816.1"/>
    <property type="molecule type" value="Genomic_DNA"/>
</dbReference>
<dbReference type="AlphaFoldDB" id="A0A6A6QL95"/>
<dbReference type="GO" id="GO:0070403">
    <property type="term" value="F:NAD+ binding"/>
    <property type="evidence" value="ECO:0007669"/>
    <property type="project" value="InterPro"/>
</dbReference>
<feature type="domain" description="3-hydroxyacyl-CoA dehydrogenase C-terminal" evidence="2">
    <location>
        <begin position="99"/>
        <end position="181"/>
    </location>
</feature>
<dbReference type="Pfam" id="PF00725">
    <property type="entry name" value="3HCDH"/>
    <property type="match status" value="1"/>
</dbReference>
<dbReference type="GO" id="GO:0006631">
    <property type="term" value="P:fatty acid metabolic process"/>
    <property type="evidence" value="ECO:0007669"/>
    <property type="project" value="InterPro"/>
</dbReference>
<dbReference type="SUPFAM" id="SSF51735">
    <property type="entry name" value="NAD(P)-binding Rossmann-fold domains"/>
    <property type="match status" value="1"/>
</dbReference>
<name>A0A6A6QL95_9PEZI</name>
<dbReference type="InterPro" id="IPR006176">
    <property type="entry name" value="3-OHacyl-CoA_DH_NAD-bd"/>
</dbReference>
<evidence type="ECO:0000259" key="3">
    <source>
        <dbReference type="Pfam" id="PF02737"/>
    </source>
</evidence>
<dbReference type="Proteomes" id="UP000799750">
    <property type="component" value="Unassembled WGS sequence"/>
</dbReference>
<dbReference type="SUPFAM" id="SSF48179">
    <property type="entry name" value="6-phosphogluconate dehydrogenase C-terminal domain-like"/>
    <property type="match status" value="1"/>
</dbReference>